<evidence type="ECO:0000313" key="3">
    <source>
        <dbReference type="EMBL" id="KAF6036969.1"/>
    </source>
</evidence>
<organism evidence="3 4">
    <name type="scientific">Bugula neritina</name>
    <name type="common">Brown bryozoan</name>
    <name type="synonym">Sertularia neritina</name>
    <dbReference type="NCBI Taxonomy" id="10212"/>
    <lineage>
        <taxon>Eukaryota</taxon>
        <taxon>Metazoa</taxon>
        <taxon>Spiralia</taxon>
        <taxon>Lophotrochozoa</taxon>
        <taxon>Bryozoa</taxon>
        <taxon>Gymnolaemata</taxon>
        <taxon>Cheilostomatida</taxon>
        <taxon>Flustrina</taxon>
        <taxon>Buguloidea</taxon>
        <taxon>Bugulidae</taxon>
        <taxon>Bugula</taxon>
    </lineage>
</organism>
<dbReference type="InterPro" id="IPR002110">
    <property type="entry name" value="Ankyrin_rpt"/>
</dbReference>
<feature type="repeat" description="ANK" evidence="1">
    <location>
        <begin position="90"/>
        <end position="122"/>
    </location>
</feature>
<dbReference type="AlphaFoldDB" id="A0A7J7KEA7"/>
<dbReference type="Gene3D" id="1.25.40.20">
    <property type="entry name" value="Ankyrin repeat-containing domain"/>
    <property type="match status" value="1"/>
</dbReference>
<accession>A0A7J7KEA7</accession>
<dbReference type="PROSITE" id="PS50297">
    <property type="entry name" value="ANK_REP_REGION"/>
    <property type="match status" value="1"/>
</dbReference>
<keyword evidence="4" id="KW-1185">Reference proteome</keyword>
<gene>
    <name evidence="3" type="ORF">EB796_004723</name>
</gene>
<feature type="compositionally biased region" description="Basic residues" evidence="2">
    <location>
        <begin position="9"/>
        <end position="31"/>
    </location>
</feature>
<dbReference type="SUPFAM" id="SSF48403">
    <property type="entry name" value="Ankyrin repeat"/>
    <property type="match status" value="1"/>
</dbReference>
<dbReference type="InterPro" id="IPR036770">
    <property type="entry name" value="Ankyrin_rpt-contain_sf"/>
</dbReference>
<proteinExistence type="predicted"/>
<protein>
    <submittedName>
        <fullName evidence="3">Uncharacterized protein</fullName>
    </submittedName>
</protein>
<comment type="caution">
    <text evidence="3">The sequence shown here is derived from an EMBL/GenBank/DDBJ whole genome shotgun (WGS) entry which is preliminary data.</text>
</comment>
<keyword evidence="1" id="KW-0040">ANK repeat</keyword>
<evidence type="ECO:0000313" key="4">
    <source>
        <dbReference type="Proteomes" id="UP000593567"/>
    </source>
</evidence>
<evidence type="ECO:0000256" key="2">
    <source>
        <dbReference type="SAM" id="MobiDB-lite"/>
    </source>
</evidence>
<dbReference type="Proteomes" id="UP000593567">
    <property type="component" value="Unassembled WGS sequence"/>
</dbReference>
<dbReference type="OrthoDB" id="496981at2759"/>
<sequence>MADLAVGKSKQRHHRSKRHHHHHHKHRGRKEMRRWWRENIIDSLSQKGEVKDPLVLKLLDAVNNENEQELEHILRTESLGITRVLNMDIRGGTLLHYACSRSNAVVVELLLRYGFDQNRRTSNELELYIEAYEYVSKFRTGSTPLYIATVTGK</sequence>
<reference evidence="3" key="1">
    <citation type="submission" date="2020-06" db="EMBL/GenBank/DDBJ databases">
        <title>Draft genome of Bugula neritina, a colonial animal packing powerful symbionts and potential medicines.</title>
        <authorList>
            <person name="Rayko M."/>
        </authorList>
    </citation>
    <scope>NUCLEOTIDE SEQUENCE [LARGE SCALE GENOMIC DNA]</scope>
    <source>
        <strain evidence="3">Kwan_BN1</strain>
    </source>
</reference>
<dbReference type="EMBL" id="VXIV02000642">
    <property type="protein sequence ID" value="KAF6036969.1"/>
    <property type="molecule type" value="Genomic_DNA"/>
</dbReference>
<evidence type="ECO:0000256" key="1">
    <source>
        <dbReference type="PROSITE-ProRule" id="PRU00023"/>
    </source>
</evidence>
<name>A0A7J7KEA7_BUGNE</name>
<dbReference type="PROSITE" id="PS50088">
    <property type="entry name" value="ANK_REPEAT"/>
    <property type="match status" value="1"/>
</dbReference>
<dbReference type="Pfam" id="PF12796">
    <property type="entry name" value="Ank_2"/>
    <property type="match status" value="1"/>
</dbReference>
<feature type="region of interest" description="Disordered" evidence="2">
    <location>
        <begin position="1"/>
        <end position="31"/>
    </location>
</feature>